<organism evidence="5 6">
    <name type="scientific">Paraburkholderia caribensis</name>
    <dbReference type="NCBI Taxonomy" id="75105"/>
    <lineage>
        <taxon>Bacteria</taxon>
        <taxon>Pseudomonadati</taxon>
        <taxon>Pseudomonadota</taxon>
        <taxon>Betaproteobacteria</taxon>
        <taxon>Burkholderiales</taxon>
        <taxon>Burkholderiaceae</taxon>
        <taxon>Paraburkholderia</taxon>
    </lineage>
</organism>
<protein>
    <submittedName>
        <fullName evidence="4 5">Amidase</fullName>
    </submittedName>
</protein>
<dbReference type="Proteomes" id="UP001462961">
    <property type="component" value="Unassembled WGS sequence"/>
</dbReference>
<feature type="region of interest" description="Disordered" evidence="2">
    <location>
        <begin position="463"/>
        <end position="483"/>
    </location>
</feature>
<reference evidence="4 7" key="3">
    <citation type="submission" date="2024-01" db="EMBL/GenBank/DDBJ databases">
        <title>The diversity of rhizobia nodulating Mimosa spp. in eleven states of Brazil covering several biomes is determined by host plant, location, and edaphic factors.</title>
        <authorList>
            <person name="Rouws L."/>
            <person name="Barauna A."/>
            <person name="Beukes C."/>
            <person name="De Faria S.M."/>
            <person name="Gross E."/>
            <person name="Dos Reis Junior F.B."/>
            <person name="Simon M."/>
            <person name="Maluk M."/>
            <person name="Odee D.W."/>
            <person name="Kenicer G."/>
            <person name="Young J.P.W."/>
            <person name="Reis V.M."/>
            <person name="Zilli J."/>
            <person name="James E.K."/>
        </authorList>
    </citation>
    <scope>NUCLEOTIDE SEQUENCE [LARGE SCALE GENOMIC DNA]</scope>
    <source>
        <strain evidence="4 7">JHI1651</strain>
    </source>
</reference>
<dbReference type="SUPFAM" id="SSF75304">
    <property type="entry name" value="Amidase signature (AS) enzymes"/>
    <property type="match status" value="1"/>
</dbReference>
<evidence type="ECO:0000313" key="5">
    <source>
        <dbReference type="EMBL" id="QLB67344.1"/>
    </source>
</evidence>
<geneLocation type="plasmid" evidence="5">
    <name>unnamed</name>
</geneLocation>
<dbReference type="Pfam" id="PF01425">
    <property type="entry name" value="Amidase"/>
    <property type="match status" value="1"/>
</dbReference>
<gene>
    <name evidence="5" type="ORF">A9O66_33410</name>
    <name evidence="4" type="ORF">VOI32_06780</name>
</gene>
<dbReference type="RefSeq" id="WP_107202250.1">
    <property type="nucleotide sequence ID" value="NZ_CP015960.1"/>
</dbReference>
<dbReference type="InterPro" id="IPR036928">
    <property type="entry name" value="AS_sf"/>
</dbReference>
<evidence type="ECO:0000256" key="2">
    <source>
        <dbReference type="SAM" id="MobiDB-lite"/>
    </source>
</evidence>
<comment type="similarity">
    <text evidence="1">Belongs to the amidase family.</text>
</comment>
<evidence type="ECO:0000313" key="7">
    <source>
        <dbReference type="Proteomes" id="UP001462961"/>
    </source>
</evidence>
<dbReference type="EMBL" id="JAYLVJ010000006">
    <property type="protein sequence ID" value="MEO1753626.1"/>
    <property type="molecule type" value="Genomic_DNA"/>
</dbReference>
<dbReference type="EMBL" id="CP015960">
    <property type="protein sequence ID" value="QLB67344.1"/>
    <property type="molecule type" value="Genomic_DNA"/>
</dbReference>
<dbReference type="Proteomes" id="UP000509548">
    <property type="component" value="Plasmid unnamed"/>
</dbReference>
<feature type="domain" description="Amidase" evidence="3">
    <location>
        <begin position="25"/>
        <end position="443"/>
    </location>
</feature>
<sequence length="483" mass="51721">MYPSDFTTALEMRDSIARKQISPVELLKDVYERIDALEPKLNCFTTLTPELAFESARRAEQAVMRGESLGPLHGLPVSVKDLIAVGGVRQTFGSRVMADNLAAGDAPSVERIKAAGACIVGKTTTSEFGCKAVGDSPLTGVTRNPWDLSKTPGGSSCGAAASVAAGVTPFALGTDGGGSIRAPASFCGVFGIKPQFARVPVFPVSATPTLGHVGPLARSVRDAALLLSVIAGGDRRDPFSQQGPVPDFLGACEHGVEGMRIAWSPTLGYARADSEVVKIAETALRTFEDMGCEVVVLENGIGDDPADIWTAEFYAGVGTSLRHVLLESRELLDRAVAGVLDNALEQSLLQYYGRVFERYQFRERVRTIFEPFDLLLSPTVPIPACDIGIEIPGQAQGRNLCTWQYYTYPFNLTGQPAASIPVGFTTSGLPVGLQMVAKTGCETDIFRAAAAFEVARPWLHKAPTLNGERTGNMQEQDRVRHLE</sequence>
<dbReference type="InterPro" id="IPR023631">
    <property type="entry name" value="Amidase_dom"/>
</dbReference>
<evidence type="ECO:0000313" key="6">
    <source>
        <dbReference type="Proteomes" id="UP000509548"/>
    </source>
</evidence>
<evidence type="ECO:0000256" key="1">
    <source>
        <dbReference type="ARBA" id="ARBA00009199"/>
    </source>
</evidence>
<reference evidence="5" key="2">
    <citation type="submission" date="2016-06" db="EMBL/GenBank/DDBJ databases">
        <authorList>
            <person name="Huang P."/>
            <person name="Jiang X."/>
            <person name="Liu X."/>
        </authorList>
    </citation>
    <scope>NUCLEOTIDE SEQUENCE</scope>
    <source>
        <strain evidence="5">852011</strain>
        <plasmid evidence="5">unnamed</plasmid>
    </source>
</reference>
<reference evidence="5 6" key="1">
    <citation type="journal article" date="2014" name="Genome Announc.">
        <title>Draft Genome Sequence of the Haloacid-Degrading Burkholderia caribensis Strain MBA4.</title>
        <authorList>
            <person name="Pan Y."/>
            <person name="Kong K.F."/>
            <person name="Tsang J.S."/>
        </authorList>
    </citation>
    <scope>NUCLEOTIDE SEQUENCE [LARGE SCALE GENOMIC DNA]</scope>
    <source>
        <strain evidence="5 6">852011</strain>
    </source>
</reference>
<dbReference type="InterPro" id="IPR000120">
    <property type="entry name" value="Amidase"/>
</dbReference>
<evidence type="ECO:0000259" key="3">
    <source>
        <dbReference type="Pfam" id="PF01425"/>
    </source>
</evidence>
<dbReference type="AlphaFoldDB" id="A0A9Q6S9U9"/>
<geneLocation type="plasmid" evidence="6"/>
<dbReference type="Gene3D" id="3.90.1300.10">
    <property type="entry name" value="Amidase signature (AS) domain"/>
    <property type="match status" value="1"/>
</dbReference>
<dbReference type="PANTHER" id="PTHR11895:SF7">
    <property type="entry name" value="GLUTAMYL-TRNA(GLN) AMIDOTRANSFERASE SUBUNIT A, MITOCHONDRIAL"/>
    <property type="match status" value="1"/>
</dbReference>
<evidence type="ECO:0000313" key="4">
    <source>
        <dbReference type="EMBL" id="MEO1753626.1"/>
    </source>
</evidence>
<accession>A0A9Q6S9U9</accession>
<dbReference type="PANTHER" id="PTHR11895">
    <property type="entry name" value="TRANSAMIDASE"/>
    <property type="match status" value="1"/>
</dbReference>
<keyword evidence="7" id="KW-1185">Reference proteome</keyword>
<proteinExistence type="inferred from homology"/>
<dbReference type="GO" id="GO:0003824">
    <property type="term" value="F:catalytic activity"/>
    <property type="evidence" value="ECO:0007669"/>
    <property type="project" value="InterPro"/>
</dbReference>
<keyword evidence="5" id="KW-0614">Plasmid</keyword>
<name>A0A9Q6S9U9_9BURK</name>